<dbReference type="OrthoDB" id="3270899at2759"/>
<evidence type="ECO:0000313" key="1">
    <source>
        <dbReference type="EMBL" id="TFY81829.1"/>
    </source>
</evidence>
<evidence type="ECO:0000313" key="2">
    <source>
        <dbReference type="Proteomes" id="UP000298061"/>
    </source>
</evidence>
<accession>A0A4Z0A7C5</accession>
<reference evidence="1 2" key="1">
    <citation type="submission" date="2019-02" db="EMBL/GenBank/DDBJ databases">
        <title>Genome sequencing of the rare red list fungi Hericium alpestre (H. flagellum).</title>
        <authorList>
            <person name="Buettner E."/>
            <person name="Kellner H."/>
        </authorList>
    </citation>
    <scope>NUCLEOTIDE SEQUENCE [LARGE SCALE GENOMIC DNA]</scope>
    <source>
        <strain evidence="1 2">DSM 108284</strain>
    </source>
</reference>
<comment type="caution">
    <text evidence="1">The sequence shown here is derived from an EMBL/GenBank/DDBJ whole genome shotgun (WGS) entry which is preliminary data.</text>
</comment>
<sequence>MHPNCSEDCPAFKALVLPKNVAKRVRGCREPTEEELATWPLPGKDTADLFATTINEDQVMLDNETDHCLAPNDSVSNAADSGRSSDAEVYVLALRGSIPDWMAGVSRRTFESLLRIGYIVDPSGRSSSYKKAGNEATYVTTSLKPDAYRRIEAFVGTHVFIAGNQKPPERGSTRQTRVRIYEWLWVMLQVMMREPMEEEEPKIEVSFIRWEDFRGAMLNLHTTPNASPFTIDDLARDYHCIIGGLDESVNWTNPNKGYGITSPSEWSSFQEAYTTLTGRVRIWPSRNQTVMRGNKKALMESLDAAARELTRTPRPTTEVLSMYGGRAEIPREGPFVLKRTHSDCGADVIIVADPGPHNITIDCLSAKEHFPVPDYVWLLQDYAPLLSKVGEWRAFVIGGRLVRTVHTVKRPDKTWIVRAVHGFCPLQELSRRWVRDGCSEIVLADTIRYLSTLTYDEREAGRVEFETFVCDTYRALVRRESLPDFVVPSIAQFCRIDIGLWEHDGRLHYFVNEVERGASTTGLWFHVEGLTYDHTVNSLATTFGIVFGKWLGRLQTIGFI</sequence>
<dbReference type="EMBL" id="SFCI01000169">
    <property type="protein sequence ID" value="TFY81829.1"/>
    <property type="molecule type" value="Genomic_DNA"/>
</dbReference>
<organism evidence="1 2">
    <name type="scientific">Hericium alpestre</name>
    <dbReference type="NCBI Taxonomy" id="135208"/>
    <lineage>
        <taxon>Eukaryota</taxon>
        <taxon>Fungi</taxon>
        <taxon>Dikarya</taxon>
        <taxon>Basidiomycota</taxon>
        <taxon>Agaricomycotina</taxon>
        <taxon>Agaricomycetes</taxon>
        <taxon>Russulales</taxon>
        <taxon>Hericiaceae</taxon>
        <taxon>Hericium</taxon>
    </lineage>
</organism>
<name>A0A4Z0A7C5_9AGAM</name>
<dbReference type="AlphaFoldDB" id="A0A4Z0A7C5"/>
<dbReference type="STRING" id="135208.A0A4Z0A7C5"/>
<protein>
    <submittedName>
        <fullName evidence="1">Uncharacterized protein</fullName>
    </submittedName>
</protein>
<gene>
    <name evidence="1" type="ORF">EWM64_g2175</name>
</gene>
<dbReference type="Proteomes" id="UP000298061">
    <property type="component" value="Unassembled WGS sequence"/>
</dbReference>
<keyword evidence="2" id="KW-1185">Reference proteome</keyword>
<proteinExistence type="predicted"/>
<dbReference type="SUPFAM" id="SSF56059">
    <property type="entry name" value="Glutathione synthetase ATP-binding domain-like"/>
    <property type="match status" value="1"/>
</dbReference>